<evidence type="ECO:0000313" key="3">
    <source>
        <dbReference type="WBParaSite" id="PSAMB.scaffold4614size14070.g24744.t1"/>
    </source>
</evidence>
<accession>A0A914WR64</accession>
<dbReference type="AlphaFoldDB" id="A0A914WR64"/>
<organism evidence="2 3">
    <name type="scientific">Plectus sambesii</name>
    <dbReference type="NCBI Taxonomy" id="2011161"/>
    <lineage>
        <taxon>Eukaryota</taxon>
        <taxon>Metazoa</taxon>
        <taxon>Ecdysozoa</taxon>
        <taxon>Nematoda</taxon>
        <taxon>Chromadorea</taxon>
        <taxon>Plectida</taxon>
        <taxon>Plectina</taxon>
        <taxon>Plectoidea</taxon>
        <taxon>Plectidae</taxon>
        <taxon>Plectus</taxon>
    </lineage>
</organism>
<proteinExistence type="predicted"/>
<evidence type="ECO:0000256" key="1">
    <source>
        <dbReference type="SAM" id="MobiDB-lite"/>
    </source>
</evidence>
<feature type="compositionally biased region" description="Low complexity" evidence="1">
    <location>
        <begin position="1"/>
        <end position="21"/>
    </location>
</feature>
<dbReference type="WBParaSite" id="PSAMB.scaffold4614size14070.g24744.t1">
    <property type="protein sequence ID" value="PSAMB.scaffold4614size14070.g24744.t1"/>
    <property type="gene ID" value="PSAMB.scaffold4614size14070.g24744"/>
</dbReference>
<reference evidence="3" key="1">
    <citation type="submission" date="2022-11" db="UniProtKB">
        <authorList>
            <consortium name="WormBaseParasite"/>
        </authorList>
    </citation>
    <scope>IDENTIFICATION</scope>
</reference>
<feature type="region of interest" description="Disordered" evidence="1">
    <location>
        <begin position="1"/>
        <end position="23"/>
    </location>
</feature>
<keyword evidence="2" id="KW-1185">Reference proteome</keyword>
<sequence>MMQLSSYSSTQSPQSSPLSPSIEAFDTSLSTAPCRQQRSSITTMSSRAVLGSHDDQQSDCQEELPMCASVTEGSQGSQANVSTVKMRTKKIIKKKTCLQVLYFASAYFIKLEKSL</sequence>
<dbReference type="Proteomes" id="UP000887566">
    <property type="component" value="Unplaced"/>
</dbReference>
<name>A0A914WR64_9BILA</name>
<protein>
    <submittedName>
        <fullName evidence="3">Uncharacterized protein</fullName>
    </submittedName>
</protein>
<evidence type="ECO:0000313" key="2">
    <source>
        <dbReference type="Proteomes" id="UP000887566"/>
    </source>
</evidence>